<evidence type="ECO:0000256" key="2">
    <source>
        <dbReference type="ARBA" id="ARBA00022692"/>
    </source>
</evidence>
<feature type="transmembrane region" description="Helical" evidence="7">
    <location>
        <begin position="44"/>
        <end position="65"/>
    </location>
</feature>
<feature type="transmembrane region" description="Helical" evidence="7">
    <location>
        <begin position="121"/>
        <end position="151"/>
    </location>
</feature>
<proteinExistence type="inferred from homology"/>
<evidence type="ECO:0000256" key="5">
    <source>
        <dbReference type="ARBA" id="ARBA00038359"/>
    </source>
</evidence>
<protein>
    <recommendedName>
        <fullName evidence="8">Rhodopsin domain-containing protein</fullName>
    </recommendedName>
</protein>
<reference evidence="9 10" key="1">
    <citation type="submission" date="2015-02" db="EMBL/GenBank/DDBJ databases">
        <title>Draft Genome Sequences of Two Closely-Related Aflatoxigenic Aspergillus Species Obtained from the Cote d'Ivoire.</title>
        <authorList>
            <person name="Moore G.G."/>
            <person name="Beltz S.B."/>
            <person name="Mack B.M."/>
        </authorList>
    </citation>
    <scope>NUCLEOTIDE SEQUENCE [LARGE SCALE GENOMIC DNA]</scope>
    <source>
        <strain evidence="9 10">SRRC1432</strain>
    </source>
</reference>
<evidence type="ECO:0000256" key="1">
    <source>
        <dbReference type="ARBA" id="ARBA00004141"/>
    </source>
</evidence>
<feature type="domain" description="Rhodopsin" evidence="8">
    <location>
        <begin position="26"/>
        <end position="270"/>
    </location>
</feature>
<dbReference type="PANTHER" id="PTHR33048:SF96">
    <property type="entry name" value="INTEGRAL MEMBRANE PROTEIN"/>
    <property type="match status" value="1"/>
</dbReference>
<keyword evidence="2 7" id="KW-0812">Transmembrane</keyword>
<dbReference type="AlphaFoldDB" id="A0A0F8VKA4"/>
<gene>
    <name evidence="9" type="ORF">AOCH_004091</name>
</gene>
<evidence type="ECO:0000256" key="6">
    <source>
        <dbReference type="SAM" id="MobiDB-lite"/>
    </source>
</evidence>
<name>A0A0F8VKA4_9EURO</name>
<evidence type="ECO:0000256" key="3">
    <source>
        <dbReference type="ARBA" id="ARBA00022989"/>
    </source>
</evidence>
<dbReference type="VEuPathDB" id="FungiDB:P175DRAFT_0524674"/>
<dbReference type="InterPro" id="IPR052337">
    <property type="entry name" value="SAT4-like"/>
</dbReference>
<organism evidence="9 10">
    <name type="scientific">Aspergillus ochraceoroseus</name>
    <dbReference type="NCBI Taxonomy" id="138278"/>
    <lineage>
        <taxon>Eukaryota</taxon>
        <taxon>Fungi</taxon>
        <taxon>Dikarya</taxon>
        <taxon>Ascomycota</taxon>
        <taxon>Pezizomycotina</taxon>
        <taxon>Eurotiomycetes</taxon>
        <taxon>Eurotiomycetidae</taxon>
        <taxon>Eurotiales</taxon>
        <taxon>Aspergillaceae</taxon>
        <taxon>Aspergillus</taxon>
        <taxon>Aspergillus subgen. Nidulantes</taxon>
    </lineage>
</organism>
<keyword evidence="10" id="KW-1185">Reference proteome</keyword>
<comment type="subcellular location">
    <subcellularLocation>
        <location evidence="1">Membrane</location>
        <topology evidence="1">Multi-pass membrane protein</topology>
    </subcellularLocation>
</comment>
<evidence type="ECO:0000256" key="4">
    <source>
        <dbReference type="ARBA" id="ARBA00023136"/>
    </source>
</evidence>
<feature type="compositionally biased region" description="Polar residues" evidence="6">
    <location>
        <begin position="300"/>
        <end position="309"/>
    </location>
</feature>
<dbReference type="PROSITE" id="PS51257">
    <property type="entry name" value="PROKAR_LIPOPROTEIN"/>
    <property type="match status" value="1"/>
</dbReference>
<dbReference type="InterPro" id="IPR049326">
    <property type="entry name" value="Rhodopsin_dom_fungi"/>
</dbReference>
<dbReference type="GO" id="GO:0016020">
    <property type="term" value="C:membrane"/>
    <property type="evidence" value="ECO:0007669"/>
    <property type="project" value="UniProtKB-SubCell"/>
</dbReference>
<feature type="transmembrane region" description="Helical" evidence="7">
    <location>
        <begin position="12"/>
        <end position="32"/>
    </location>
</feature>
<evidence type="ECO:0000256" key="7">
    <source>
        <dbReference type="SAM" id="Phobius"/>
    </source>
</evidence>
<dbReference type="EMBL" id="JYKN01000667">
    <property type="protein sequence ID" value="KKK23516.1"/>
    <property type="molecule type" value="Genomic_DNA"/>
</dbReference>
<feature type="transmembrane region" description="Helical" evidence="7">
    <location>
        <begin position="85"/>
        <end position="109"/>
    </location>
</feature>
<accession>A0A0F8VKA4</accession>
<dbReference type="Proteomes" id="UP000034947">
    <property type="component" value="Unassembled WGS sequence"/>
</dbReference>
<dbReference type="PANTHER" id="PTHR33048">
    <property type="entry name" value="PTH11-LIKE INTEGRAL MEMBRANE PROTEIN (AFU_ORTHOLOGUE AFUA_5G11245)"/>
    <property type="match status" value="1"/>
</dbReference>
<keyword evidence="3 7" id="KW-1133">Transmembrane helix</keyword>
<evidence type="ECO:0000313" key="10">
    <source>
        <dbReference type="Proteomes" id="UP000034947"/>
    </source>
</evidence>
<keyword evidence="4 7" id="KW-0472">Membrane</keyword>
<feature type="transmembrane region" description="Helical" evidence="7">
    <location>
        <begin position="171"/>
        <end position="194"/>
    </location>
</feature>
<dbReference type="Pfam" id="PF20684">
    <property type="entry name" value="Fung_rhodopsin"/>
    <property type="match status" value="1"/>
</dbReference>
<feature type="region of interest" description="Disordered" evidence="6">
    <location>
        <begin position="292"/>
        <end position="348"/>
    </location>
</feature>
<sequence>MVVDRSLAVRTVAAVFLSLACSAVLLRCYVRVHVVKAFGWDDGIMVLATAFYIMFSACMIGGSLWGTGKHLTSLTEHQAMVAIKYWFLCDISYAIASILSKVSVSLLLLRVLVDPIHRAVIYIVVSLTVIVGFVFFILCLIQCSPVSYFWTRLEAESAGMGSCGYVTAIKVMLYLFSASSACFDFTVALLPIFVVRKLQMSLETKISAVCLLGMACIASVAVIVRIPFVETISSPDFLYATVQIAIWSNIETGLSILAGSLATLRPLISKITGSQVTGPLQYNSASARLESSRPSRLPFGNQSSHTQLTDLDFNREGGPDEVSSDRQTSAASVHSLGEGSGDWSWKDGADPNSSIRVFQSWNVSSSYRNSHGG</sequence>
<comment type="similarity">
    <text evidence="5">Belongs to the SAT4 family.</text>
</comment>
<evidence type="ECO:0000313" key="9">
    <source>
        <dbReference type="EMBL" id="KKK23516.1"/>
    </source>
</evidence>
<dbReference type="OrthoDB" id="3897607at2759"/>
<feature type="transmembrane region" description="Helical" evidence="7">
    <location>
        <begin position="244"/>
        <end position="264"/>
    </location>
</feature>
<evidence type="ECO:0000259" key="8">
    <source>
        <dbReference type="Pfam" id="PF20684"/>
    </source>
</evidence>
<comment type="caution">
    <text evidence="9">The sequence shown here is derived from an EMBL/GenBank/DDBJ whole genome shotgun (WGS) entry which is preliminary data.</text>
</comment>
<feature type="transmembrane region" description="Helical" evidence="7">
    <location>
        <begin position="206"/>
        <end position="224"/>
    </location>
</feature>